<dbReference type="InterPro" id="IPR008767">
    <property type="entry name" value="Phage_SPP1_head-tail_adaptor"/>
</dbReference>
<sequence>MPMKAGSLRYRIKLFRPVKNRDDLGAEIIGREYVTETWARAEALSNRKIRTADQQQVIEVQQFTVRPRKDVEPNWLVEHQGRLFTVRTVDRNCTDRAVITTEADVHHDRS</sequence>
<protein>
    <recommendedName>
        <fullName evidence="3">Phage head-tail adaptor</fullName>
    </recommendedName>
</protein>
<dbReference type="Proteomes" id="UP000028480">
    <property type="component" value="Unassembled WGS sequence"/>
</dbReference>
<evidence type="ECO:0008006" key="3">
    <source>
        <dbReference type="Google" id="ProtNLM"/>
    </source>
</evidence>
<accession>A0A077QN82</accession>
<dbReference type="AlphaFoldDB" id="A0A077QN82"/>
<evidence type="ECO:0000313" key="2">
    <source>
        <dbReference type="Proteomes" id="UP000028480"/>
    </source>
</evidence>
<dbReference type="NCBIfam" id="TIGR01563">
    <property type="entry name" value="gp16_SPP1"/>
    <property type="match status" value="1"/>
</dbReference>
<name>A0A077QN82_XENBV</name>
<gene>
    <name evidence="1" type="ORF">XBI1_560023</name>
</gene>
<proteinExistence type="predicted"/>
<organism evidence="1 2">
    <name type="scientific">Xenorhabdus bovienii str. Intermedium</name>
    <dbReference type="NCBI Taxonomy" id="1379677"/>
    <lineage>
        <taxon>Bacteria</taxon>
        <taxon>Pseudomonadati</taxon>
        <taxon>Pseudomonadota</taxon>
        <taxon>Gammaproteobacteria</taxon>
        <taxon>Enterobacterales</taxon>
        <taxon>Morganellaceae</taxon>
        <taxon>Xenorhabdus</taxon>
    </lineage>
</organism>
<dbReference type="Pfam" id="PF05521">
    <property type="entry name" value="Phage_HCP"/>
    <property type="match status" value="1"/>
</dbReference>
<comment type="caution">
    <text evidence="1">The sequence shown here is derived from an EMBL/GenBank/DDBJ whole genome shotgun (WGS) entry which is preliminary data.</text>
</comment>
<dbReference type="Gene3D" id="2.40.10.270">
    <property type="entry name" value="Bacteriophage SPP1 head-tail adaptor protein"/>
    <property type="match status" value="1"/>
</dbReference>
<evidence type="ECO:0000313" key="1">
    <source>
        <dbReference type="EMBL" id="CDH34820.1"/>
    </source>
</evidence>
<reference evidence="1" key="1">
    <citation type="submission" date="2013-07" db="EMBL/GenBank/DDBJ databases">
        <title>Sub-species coevolution in mutualistic symbiosis.</title>
        <authorList>
            <person name="Murfin K."/>
            <person name="Klassen J."/>
            <person name="Lee M."/>
            <person name="Forst S."/>
            <person name="Stock P."/>
            <person name="Goodrich-Blair H."/>
        </authorList>
    </citation>
    <scope>NUCLEOTIDE SEQUENCE [LARGE SCALE GENOMIC DNA]</scope>
    <source>
        <strain evidence="1">Intermedium</strain>
    </source>
</reference>
<dbReference type="EMBL" id="CBTB010000264">
    <property type="protein sequence ID" value="CDH34820.1"/>
    <property type="molecule type" value="Genomic_DNA"/>
</dbReference>
<dbReference type="HOGENOM" id="CLU_170243_0_0_6"/>
<dbReference type="InterPro" id="IPR038666">
    <property type="entry name" value="SSP1_head-tail_sf"/>
</dbReference>